<organism evidence="2 3">
    <name type="scientific">Natronoarchaeum mannanilyticum</name>
    <dbReference type="NCBI Taxonomy" id="926360"/>
    <lineage>
        <taxon>Archaea</taxon>
        <taxon>Methanobacteriati</taxon>
        <taxon>Methanobacteriota</taxon>
        <taxon>Stenosarchaea group</taxon>
        <taxon>Halobacteria</taxon>
        <taxon>Halobacteriales</taxon>
        <taxon>Natronoarchaeaceae</taxon>
    </lineage>
</organism>
<dbReference type="Proteomes" id="UP001500420">
    <property type="component" value="Unassembled WGS sequence"/>
</dbReference>
<reference evidence="2 3" key="1">
    <citation type="journal article" date="2019" name="Int. J. Syst. Evol. Microbiol.">
        <title>The Global Catalogue of Microorganisms (GCM) 10K type strain sequencing project: providing services to taxonomists for standard genome sequencing and annotation.</title>
        <authorList>
            <consortium name="The Broad Institute Genomics Platform"/>
            <consortium name="The Broad Institute Genome Sequencing Center for Infectious Disease"/>
            <person name="Wu L."/>
            <person name="Ma J."/>
        </authorList>
    </citation>
    <scope>NUCLEOTIDE SEQUENCE [LARGE SCALE GENOMIC DNA]</scope>
    <source>
        <strain evidence="2 3">JCM 16328</strain>
    </source>
</reference>
<feature type="coiled-coil region" evidence="1">
    <location>
        <begin position="151"/>
        <end position="178"/>
    </location>
</feature>
<evidence type="ECO:0000313" key="3">
    <source>
        <dbReference type="Proteomes" id="UP001500420"/>
    </source>
</evidence>
<comment type="caution">
    <text evidence="2">The sequence shown here is derived from an EMBL/GenBank/DDBJ whole genome shotgun (WGS) entry which is preliminary data.</text>
</comment>
<dbReference type="RefSeq" id="WP_343773442.1">
    <property type="nucleotide sequence ID" value="NZ_BAAADV010000002.1"/>
</dbReference>
<evidence type="ECO:0008006" key="4">
    <source>
        <dbReference type="Google" id="ProtNLM"/>
    </source>
</evidence>
<accession>A0AAV3T7X4</accession>
<dbReference type="EMBL" id="BAAADV010000002">
    <property type="protein sequence ID" value="GAA0670453.1"/>
    <property type="molecule type" value="Genomic_DNA"/>
</dbReference>
<protein>
    <recommendedName>
        <fullName evidence="4">Restriction endonuclease</fullName>
    </recommendedName>
</protein>
<proteinExistence type="predicted"/>
<sequence length="318" mass="36549">MPGTPTERTLKRLENGSRLERLAEDLLYREGYHVDPTGTRGTDGGRDSILTRDDDTGILHCSISQSWEQKVKNDAESAADRPESFEFFIFGTTQNPAATKRDRVEEELREEYGWKATILDFERLRNRLVGNPRNHDLAKEHLDTDPGRAHVDISESVLQDLREQYEAIQDAEEREANRLVESLVADIFEKTIPDVNVRKSQFFGSTGVYEFILTNNSSRYPWRGMGEFVFADCKWRHQSVGVDSLRSMIRKAESIHPECSGCVIFSKEGVTDRGEQLIRWEFAQGTYVLVFDEADLREILEEGYTDEVLEQIADSMWL</sequence>
<dbReference type="AlphaFoldDB" id="A0AAV3T7X4"/>
<evidence type="ECO:0000313" key="2">
    <source>
        <dbReference type="EMBL" id="GAA0670453.1"/>
    </source>
</evidence>
<gene>
    <name evidence="2" type="ORF">GCM10009020_15800</name>
</gene>
<keyword evidence="1" id="KW-0175">Coiled coil</keyword>
<keyword evidence="3" id="KW-1185">Reference proteome</keyword>
<name>A0AAV3T7X4_9EURY</name>
<evidence type="ECO:0000256" key="1">
    <source>
        <dbReference type="SAM" id="Coils"/>
    </source>
</evidence>